<dbReference type="RefSeq" id="WP_158924343.1">
    <property type="nucleotide sequence ID" value="NZ_CP047020.1"/>
</dbReference>
<keyword evidence="1" id="KW-0812">Transmembrane</keyword>
<reference evidence="2 3" key="1">
    <citation type="submission" date="2019-12" db="EMBL/GenBank/DDBJ databases">
        <title>Streptomyces sp. strain T44 isolated from rhizosphere soil of Broussonetia papyrifera.</title>
        <authorList>
            <person name="Mo P."/>
        </authorList>
    </citation>
    <scope>NUCLEOTIDE SEQUENCE [LARGE SCALE GENOMIC DNA]</scope>
    <source>
        <strain evidence="2 3">T44</strain>
    </source>
</reference>
<accession>A0A6I6N0A3</accession>
<keyword evidence="3" id="KW-1185">Reference proteome</keyword>
<evidence type="ECO:0000313" key="2">
    <source>
        <dbReference type="EMBL" id="QHA06608.1"/>
    </source>
</evidence>
<gene>
    <name evidence="2" type="ORF">GQF42_27965</name>
</gene>
<evidence type="ECO:0000313" key="3">
    <source>
        <dbReference type="Proteomes" id="UP000436138"/>
    </source>
</evidence>
<protein>
    <submittedName>
        <fullName evidence="2">Uncharacterized protein</fullName>
    </submittedName>
</protein>
<proteinExistence type="predicted"/>
<sequence>MPPTSALHVEQRPGLRERLRGGRCPFRLLGRDGAVGGAVVARQGVLGRSRLPLGSGLAQCGATRVEARIGDLRDRGVRSVVRVRSTRLRLRLRRHRLTAWLAGIAITLLVRAARGVGPEHGLAGNADPAAVPVALGGVSVLWAVTRWRERRPRTPAG</sequence>
<dbReference type="AlphaFoldDB" id="A0A6I6N0A3"/>
<feature type="transmembrane region" description="Helical" evidence="1">
    <location>
        <begin position="97"/>
        <end position="117"/>
    </location>
</feature>
<name>A0A6I6N0A3_9ACTN</name>
<evidence type="ECO:0000256" key="1">
    <source>
        <dbReference type="SAM" id="Phobius"/>
    </source>
</evidence>
<organism evidence="2 3">
    <name type="scientific">Streptomyces broussonetiae</name>
    <dbReference type="NCBI Taxonomy" id="2686304"/>
    <lineage>
        <taxon>Bacteria</taxon>
        <taxon>Bacillati</taxon>
        <taxon>Actinomycetota</taxon>
        <taxon>Actinomycetes</taxon>
        <taxon>Kitasatosporales</taxon>
        <taxon>Streptomycetaceae</taxon>
        <taxon>Streptomyces</taxon>
    </lineage>
</organism>
<dbReference type="KEGG" id="sbro:GQF42_27965"/>
<feature type="transmembrane region" description="Helical" evidence="1">
    <location>
        <begin position="129"/>
        <end position="145"/>
    </location>
</feature>
<keyword evidence="1" id="KW-0472">Membrane</keyword>
<dbReference type="EMBL" id="CP047020">
    <property type="protein sequence ID" value="QHA06608.1"/>
    <property type="molecule type" value="Genomic_DNA"/>
</dbReference>
<dbReference type="Proteomes" id="UP000436138">
    <property type="component" value="Chromosome"/>
</dbReference>
<keyword evidence="1" id="KW-1133">Transmembrane helix</keyword>